<feature type="compositionally biased region" description="Polar residues" evidence="3">
    <location>
        <begin position="472"/>
        <end position="484"/>
    </location>
</feature>
<feature type="region of interest" description="Disordered" evidence="3">
    <location>
        <begin position="392"/>
        <end position="446"/>
    </location>
</feature>
<name>A0A1A6GQ06_NEOLE</name>
<evidence type="ECO:0000256" key="3">
    <source>
        <dbReference type="SAM" id="MobiDB-lite"/>
    </source>
</evidence>
<dbReference type="OrthoDB" id="9950432at2759"/>
<dbReference type="AlphaFoldDB" id="A0A1A6GQ06"/>
<evidence type="ECO:0000256" key="2">
    <source>
        <dbReference type="ARBA" id="ARBA00023054"/>
    </source>
</evidence>
<feature type="compositionally biased region" description="Basic and acidic residues" evidence="3">
    <location>
        <begin position="424"/>
        <end position="437"/>
    </location>
</feature>
<feature type="compositionally biased region" description="Polar residues" evidence="3">
    <location>
        <begin position="704"/>
        <end position="715"/>
    </location>
</feature>
<comment type="similarity">
    <text evidence="1">Belongs to the dapper family.</text>
</comment>
<dbReference type="GO" id="GO:1900108">
    <property type="term" value="P:negative regulation of nodal signaling pathway"/>
    <property type="evidence" value="ECO:0007669"/>
    <property type="project" value="TreeGrafter"/>
</dbReference>
<evidence type="ECO:0000313" key="5">
    <source>
        <dbReference type="Proteomes" id="UP000092124"/>
    </source>
</evidence>
<feature type="region of interest" description="Disordered" evidence="3">
    <location>
        <begin position="208"/>
        <end position="264"/>
    </location>
</feature>
<keyword evidence="2" id="KW-0175">Coiled coil</keyword>
<accession>A0A1A6GQ06</accession>
<dbReference type="PANTHER" id="PTHR15919:SF13">
    <property type="entry name" value="DAPPER HOMOLOG 2"/>
    <property type="match status" value="1"/>
</dbReference>
<feature type="compositionally biased region" description="Polar residues" evidence="3">
    <location>
        <begin position="733"/>
        <end position="747"/>
    </location>
</feature>
<dbReference type="Pfam" id="PF15268">
    <property type="entry name" value="Dapper"/>
    <property type="match status" value="2"/>
</dbReference>
<organism evidence="4 5">
    <name type="scientific">Neotoma lepida</name>
    <name type="common">Desert woodrat</name>
    <dbReference type="NCBI Taxonomy" id="56216"/>
    <lineage>
        <taxon>Eukaryota</taxon>
        <taxon>Metazoa</taxon>
        <taxon>Chordata</taxon>
        <taxon>Craniata</taxon>
        <taxon>Vertebrata</taxon>
        <taxon>Euteleostomi</taxon>
        <taxon>Mammalia</taxon>
        <taxon>Eutheria</taxon>
        <taxon>Euarchontoglires</taxon>
        <taxon>Glires</taxon>
        <taxon>Rodentia</taxon>
        <taxon>Myomorpha</taxon>
        <taxon>Muroidea</taxon>
        <taxon>Cricetidae</taxon>
        <taxon>Neotominae</taxon>
        <taxon>Neotoma</taxon>
    </lineage>
</organism>
<sequence>MWAPSGPGPAGWDRRRVGARLRAALAGLQELQGLRATQQARVRGALGLHPEPGPRGQELRLEAALAALREQLVRSERDAGGQGDVLGRDRGAAEWSERVERPDARLRGERATGFYSFSFFASQSRLRRQDAGLKTHLDQLDQQISELQLDVSRSSCEALDSDSRPSSGFYELSDAGSCSLSTSCASVCSDRLSPSLGSWLPVFQPSKSRSGIGDWRPRSADETTVPAWSPQPSREDSRLLHGTEDTGRPRSLFRPRPVSTGDLERVLPDDLGLQRAETDAASSSLFCEGIGVPAHTLDPKYQRDLVARGGQEVYPYPSPLHAVALQSPLFALPKEAPCLDIYSPPQEPPLVPVDQNRTQTGPIHELGSAEAYIHRLLRLRGQELPLRDVQEQGNDMAPFPRKPCSQRSESGGQLEKLACGMDRGGMKPSRDAAKDSLKPQGPVSLVDAEPLSSSLKEETTLWNPCVRGNNTVGSSLGSQTQQPHNDYGQGPVLSPSRVLGPESPPLAPGPFAYPSCTTGETSPMRLRMGSPESKAMKVRRRVSDKVPRLGKQLPPQPERQRGIHAVLPPEWDPSSRPQQGGLSRRPTLAREPPGRSCSESTLYPVPFFVPLVVAQQESYPASQVLFPMEASPLTSAARRKQRRWQSTMEISAKARLVGHPGPSLGPSRSPARKTGGPRAQIRPTLARQDACAPSESDPSEHSAECTSLFHSTIAETSEDEEASDHTANRFGDESSSNDSENCVQSRRSGLGIGGAEAGQGERAWPRAPPQQSPRVPGSTRPPLPPVPKLCRIKASKALKKKIRRFQPAALKVMTMV</sequence>
<evidence type="ECO:0000256" key="1">
    <source>
        <dbReference type="ARBA" id="ARBA00010807"/>
    </source>
</evidence>
<proteinExistence type="inferred from homology"/>
<evidence type="ECO:0008006" key="6">
    <source>
        <dbReference type="Google" id="ProtNLM"/>
    </source>
</evidence>
<dbReference type="STRING" id="56216.A0A1A6GQ06"/>
<feature type="compositionally biased region" description="Basic and acidic residues" evidence="3">
    <location>
        <begin position="86"/>
        <end position="98"/>
    </location>
</feature>
<evidence type="ECO:0000313" key="4">
    <source>
        <dbReference type="EMBL" id="OBS68378.1"/>
    </source>
</evidence>
<gene>
    <name evidence="4" type="ORF">A6R68_03082</name>
</gene>
<dbReference type="GO" id="GO:0005737">
    <property type="term" value="C:cytoplasm"/>
    <property type="evidence" value="ECO:0007669"/>
    <property type="project" value="TreeGrafter"/>
</dbReference>
<dbReference type="PANTHER" id="PTHR15919">
    <property type="entry name" value="DAPPER-RELATED"/>
    <property type="match status" value="1"/>
</dbReference>
<feature type="region of interest" description="Disordered" evidence="3">
    <location>
        <begin position="652"/>
        <end position="788"/>
    </location>
</feature>
<dbReference type="InterPro" id="IPR024843">
    <property type="entry name" value="Dapper"/>
</dbReference>
<reference evidence="4 5" key="1">
    <citation type="submission" date="2016-06" db="EMBL/GenBank/DDBJ databases">
        <title>The Draft Genome Sequence and Annotation of the Desert Woodrat Neotoma lepida.</title>
        <authorList>
            <person name="Campbell M."/>
            <person name="Oakeson K.F."/>
            <person name="Yandell M."/>
            <person name="Halpert J.R."/>
            <person name="Dearing D."/>
        </authorList>
    </citation>
    <scope>NUCLEOTIDE SEQUENCE [LARGE SCALE GENOMIC DNA]</scope>
    <source>
        <strain evidence="4">417</strain>
        <tissue evidence="4">Liver</tissue>
    </source>
</reference>
<feature type="compositionally biased region" description="Basic and acidic residues" evidence="3">
    <location>
        <begin position="233"/>
        <end position="248"/>
    </location>
</feature>
<comment type="caution">
    <text evidence="4">The sequence shown here is derived from an EMBL/GenBank/DDBJ whole genome shotgun (WGS) entry which is preliminary data.</text>
</comment>
<dbReference type="Proteomes" id="UP000092124">
    <property type="component" value="Unassembled WGS sequence"/>
</dbReference>
<feature type="region of interest" description="Disordered" evidence="3">
    <location>
        <begin position="76"/>
        <end position="98"/>
    </location>
</feature>
<protein>
    <recommendedName>
        <fullName evidence="6">Dishevelled binding antagonist of beta catenin 2</fullName>
    </recommendedName>
</protein>
<feature type="region of interest" description="Disordered" evidence="3">
    <location>
        <begin position="472"/>
        <end position="599"/>
    </location>
</feature>
<feature type="compositionally biased region" description="Basic and acidic residues" evidence="3">
    <location>
        <begin position="723"/>
        <end position="732"/>
    </location>
</feature>
<dbReference type="EMBL" id="LZPO01075944">
    <property type="protein sequence ID" value="OBS68378.1"/>
    <property type="molecule type" value="Genomic_DNA"/>
</dbReference>
<keyword evidence="5" id="KW-1185">Reference proteome</keyword>